<dbReference type="PROSITE" id="PS51379">
    <property type="entry name" value="4FE4S_FER_2"/>
    <property type="match status" value="1"/>
</dbReference>
<feature type="domain" description="4Fe-4S ferredoxin-type" evidence="13">
    <location>
        <begin position="538"/>
        <end position="567"/>
    </location>
</feature>
<dbReference type="InterPro" id="IPR017896">
    <property type="entry name" value="4Fe4S_Fe-S-bd"/>
</dbReference>
<comment type="catalytic activity">
    <reaction evidence="12">
        <text>a ubiquinone + reduced [electron-transfer flavoprotein] = a ubiquinol + oxidized [electron-transfer flavoprotein] + H(+)</text>
        <dbReference type="Rhea" id="RHEA:24052"/>
        <dbReference type="Rhea" id="RHEA-COMP:9565"/>
        <dbReference type="Rhea" id="RHEA-COMP:9566"/>
        <dbReference type="Rhea" id="RHEA-COMP:10685"/>
        <dbReference type="Rhea" id="RHEA-COMP:10686"/>
        <dbReference type="ChEBI" id="CHEBI:15378"/>
        <dbReference type="ChEBI" id="CHEBI:16389"/>
        <dbReference type="ChEBI" id="CHEBI:17976"/>
        <dbReference type="ChEBI" id="CHEBI:57692"/>
        <dbReference type="ChEBI" id="CHEBI:58307"/>
        <dbReference type="EC" id="1.5.5.1"/>
    </reaction>
</comment>
<evidence type="ECO:0000256" key="10">
    <source>
        <dbReference type="ARBA" id="ARBA00023014"/>
    </source>
</evidence>
<sequence>MDRECMEFDVVIVGAGPAGLAAACQLAMLNKPAPLLKNEPQSPDIKNNNEPLSICVIEKGAEVGAHILSGAVFETSALDELFPKWHQMSAPISSQVTEDHFLYLTTNQNHVVIPRFLTPNPMLNDKNNHKNYVISLADLCRWLAVQAEELGVEIFPGFAASSISYDQDGRVSGVITSDMGLDKTNQQKPSFEAGIELKAKYTLFAEGARGHLGKELINRFQLDHEAQPQHYALGIKEIWEIPCEYHEEGKVIHATGWPLSETNTCGGSFLYHLADNQVAVGLITDLNYQNPYLSPYDEFQRLKHHPTFARYLRDGQRIAYGARAIAKGGLSSLPKQEFPGGILIGCDAGTLNVAKIKGSHTAMKSGMLAAQAVFDELNSNEPQSEPNYQKHFKQSWLYDELKDTRNFGSGIHKFGHVLGGLLASFEHNIWSSMTKKPVPWTIKDQKYDHDTLHQTNQSYKIDYPKPDGILSFDKASSLFLSGTQHEENQPCHLQLIDQDIPIELHLDLYDEPSQRYCPAGVYEFIREEVRGGNEKQIAKFQINAANCLHCKTCDIKDPSQNIKWQPPEGGGGPNYQNM</sequence>
<name>A0ABV4NDZ3_9VIBR</name>
<dbReference type="PROSITE" id="PS51257">
    <property type="entry name" value="PROKAR_LIPOPROTEIN"/>
    <property type="match status" value="1"/>
</dbReference>
<keyword evidence="11 12" id="KW-0830">Ubiquinone</keyword>
<dbReference type="EMBL" id="JBFRUW010000050">
    <property type="protein sequence ID" value="MFA0569381.1"/>
    <property type="molecule type" value="Genomic_DNA"/>
</dbReference>
<dbReference type="InterPro" id="IPR040156">
    <property type="entry name" value="ETF-QO"/>
</dbReference>
<dbReference type="SUPFAM" id="SSF54862">
    <property type="entry name" value="4Fe-4S ferredoxins"/>
    <property type="match status" value="1"/>
</dbReference>
<evidence type="ECO:0000256" key="5">
    <source>
        <dbReference type="ARBA" id="ARBA00022723"/>
    </source>
</evidence>
<evidence type="ECO:0000256" key="11">
    <source>
        <dbReference type="ARBA" id="ARBA00023075"/>
    </source>
</evidence>
<dbReference type="SUPFAM" id="SSF54373">
    <property type="entry name" value="FAD-linked reductases, C-terminal domain"/>
    <property type="match status" value="1"/>
</dbReference>
<dbReference type="Proteomes" id="UP001570417">
    <property type="component" value="Unassembled WGS sequence"/>
</dbReference>
<dbReference type="PANTHER" id="PTHR10617">
    <property type="entry name" value="ELECTRON TRANSFER FLAVOPROTEIN-UBIQUINONE OXIDOREDUCTASE"/>
    <property type="match status" value="1"/>
</dbReference>
<organism evidence="14 15">
    <name type="scientific">Vibrio gallaecicus</name>
    <dbReference type="NCBI Taxonomy" id="552386"/>
    <lineage>
        <taxon>Bacteria</taxon>
        <taxon>Pseudomonadati</taxon>
        <taxon>Pseudomonadota</taxon>
        <taxon>Gammaproteobacteria</taxon>
        <taxon>Vibrionales</taxon>
        <taxon>Vibrionaceae</taxon>
        <taxon>Vibrio</taxon>
    </lineage>
</organism>
<evidence type="ECO:0000256" key="3">
    <source>
        <dbReference type="ARBA" id="ARBA00022448"/>
    </source>
</evidence>
<evidence type="ECO:0000256" key="6">
    <source>
        <dbReference type="ARBA" id="ARBA00022827"/>
    </source>
</evidence>
<keyword evidence="15" id="KW-1185">Reference proteome</keyword>
<comment type="caution">
    <text evidence="14">The sequence shown here is derived from an EMBL/GenBank/DDBJ whole genome shotgun (WGS) entry which is preliminary data.</text>
</comment>
<dbReference type="PRINTS" id="PR00420">
    <property type="entry name" value="RNGMNOXGNASE"/>
</dbReference>
<dbReference type="Gene3D" id="3.30.9.90">
    <property type="match status" value="1"/>
</dbReference>
<evidence type="ECO:0000256" key="1">
    <source>
        <dbReference type="ARBA" id="ARBA00001974"/>
    </source>
</evidence>
<evidence type="ECO:0000313" key="14">
    <source>
        <dbReference type="EMBL" id="MFA0569381.1"/>
    </source>
</evidence>
<protein>
    <recommendedName>
        <fullName evidence="12">Electron transfer flavoprotein-ubiquinone oxidoreductase</fullName>
        <shortName evidence="12">ETF-QO</shortName>
        <ecNumber evidence="12">1.5.5.1</ecNumber>
    </recommendedName>
</protein>
<accession>A0ABV4NDZ3</accession>
<dbReference type="Pfam" id="PF05187">
    <property type="entry name" value="Fer4_ETF_QO"/>
    <property type="match status" value="1"/>
</dbReference>
<evidence type="ECO:0000259" key="13">
    <source>
        <dbReference type="PROSITE" id="PS51379"/>
    </source>
</evidence>
<keyword evidence="4 12" id="KW-0285">Flavoprotein</keyword>
<reference evidence="14 15" key="1">
    <citation type="journal article" date="2024" name="ISME J.">
        <title>Tailless and filamentous prophages are predominant in marine Vibrio.</title>
        <authorList>
            <person name="Steensen K."/>
            <person name="Seneca J."/>
            <person name="Bartlau N."/>
            <person name="Yu X.A."/>
            <person name="Hussain F.A."/>
            <person name="Polz M.F."/>
        </authorList>
    </citation>
    <scope>NUCLEOTIDE SEQUENCE [LARGE SCALE GENOMIC DNA]</scope>
    <source>
        <strain evidence="14 15">10N.222.51.A1</strain>
    </source>
</reference>
<dbReference type="Gene3D" id="3.30.70.20">
    <property type="match status" value="1"/>
</dbReference>
<keyword evidence="10 12" id="KW-0411">Iron-sulfur</keyword>
<keyword evidence="8 12" id="KW-0560">Oxidoreductase</keyword>
<keyword evidence="6 12" id="KW-0274">FAD</keyword>
<evidence type="ECO:0000313" key="15">
    <source>
        <dbReference type="Proteomes" id="UP001570417"/>
    </source>
</evidence>
<evidence type="ECO:0000256" key="8">
    <source>
        <dbReference type="ARBA" id="ARBA00023002"/>
    </source>
</evidence>
<comment type="cofactor">
    <cofactor evidence="1 12">
        <name>FAD</name>
        <dbReference type="ChEBI" id="CHEBI:57692"/>
    </cofactor>
</comment>
<dbReference type="EC" id="1.5.5.1" evidence="12"/>
<evidence type="ECO:0000256" key="12">
    <source>
        <dbReference type="RuleBase" id="RU366068"/>
    </source>
</evidence>
<evidence type="ECO:0000256" key="7">
    <source>
        <dbReference type="ARBA" id="ARBA00022982"/>
    </source>
</evidence>
<evidence type="ECO:0000256" key="4">
    <source>
        <dbReference type="ARBA" id="ARBA00022630"/>
    </source>
</evidence>
<gene>
    <name evidence="14" type="ORF">AB4566_14005</name>
</gene>
<dbReference type="Gene3D" id="3.50.50.60">
    <property type="entry name" value="FAD/NAD(P)-binding domain"/>
    <property type="match status" value="1"/>
</dbReference>
<keyword evidence="7 12" id="KW-0249">Electron transport</keyword>
<dbReference type="InterPro" id="IPR036188">
    <property type="entry name" value="FAD/NAD-bd_sf"/>
</dbReference>
<evidence type="ECO:0000256" key="9">
    <source>
        <dbReference type="ARBA" id="ARBA00023004"/>
    </source>
</evidence>
<keyword evidence="3 12" id="KW-0813">Transport</keyword>
<dbReference type="InterPro" id="IPR049398">
    <property type="entry name" value="ETF-QO/FixC_UQ-bd"/>
</dbReference>
<comment type="cofactor">
    <cofactor evidence="12">
        <name>[4Fe-4S] cluster</name>
        <dbReference type="ChEBI" id="CHEBI:49883"/>
    </cofactor>
    <text evidence="12">Binds 1 [4Fe-4S] cluster.</text>
</comment>
<comment type="function">
    <text evidence="2 12">Accepts electrons from ETF and reduces ubiquinone.</text>
</comment>
<dbReference type="RefSeq" id="WP_372266531.1">
    <property type="nucleotide sequence ID" value="NZ_JBFRUW010000050.1"/>
</dbReference>
<evidence type="ECO:0000256" key="2">
    <source>
        <dbReference type="ARBA" id="ARBA00002819"/>
    </source>
</evidence>
<dbReference type="GO" id="GO:0004174">
    <property type="term" value="F:electron-transferring-flavoprotein dehydrogenase activity"/>
    <property type="evidence" value="ECO:0007669"/>
    <property type="project" value="UniProtKB-EC"/>
</dbReference>
<dbReference type="Pfam" id="PF21162">
    <property type="entry name" value="ETFQO_UQ-bd"/>
    <property type="match status" value="1"/>
</dbReference>
<keyword evidence="9 12" id="KW-0408">Iron</keyword>
<dbReference type="PANTHER" id="PTHR10617:SF107">
    <property type="entry name" value="ELECTRON TRANSFER FLAVOPROTEIN-UBIQUINONE OXIDOREDUCTASE, MITOCHONDRIAL"/>
    <property type="match status" value="1"/>
</dbReference>
<proteinExistence type="predicted"/>
<dbReference type="InterPro" id="IPR007859">
    <property type="entry name" value="ETF-QO/FixX_C"/>
</dbReference>
<dbReference type="SUPFAM" id="SSF51905">
    <property type="entry name" value="FAD/NAD(P)-binding domain"/>
    <property type="match status" value="1"/>
</dbReference>
<keyword evidence="5 12" id="KW-0479">Metal-binding</keyword>